<organism evidence="2 3">
    <name type="scientific">Laedolimicola intestinihominis</name>
    <dbReference type="NCBI Taxonomy" id="3133166"/>
    <lineage>
        <taxon>Bacteria</taxon>
        <taxon>Bacillati</taxon>
        <taxon>Bacillota</taxon>
        <taxon>Clostridia</taxon>
        <taxon>Lachnospirales</taxon>
        <taxon>Lachnospiraceae</taxon>
        <taxon>Laedolimicola</taxon>
    </lineage>
</organism>
<name>A0ABV1FHJ6_9FIRM</name>
<dbReference type="RefSeq" id="WP_349164501.1">
    <property type="nucleotide sequence ID" value="NZ_JBBMFE010000006.1"/>
</dbReference>
<proteinExistence type="predicted"/>
<accession>A0ABV1FHJ6</accession>
<dbReference type="InterPro" id="IPR021484">
    <property type="entry name" value="DUF3137"/>
</dbReference>
<sequence>MEERDMNMTDEHMAQELRKSKGSKLGGKILSLLGVVIAVVGIILGGNLVMIVIGGVVLSLGQMVQGKSKDKAGRQTFDAIAPDIVGAALENVQMNPAPHLLDAEDTNIPLPGHTHCSGSGYIRGTYRGLTTELCTVRLTEVSEFQREETGLWEKNEQVVYTGQWMLCELGQEFQTWLTIWPRDKMDKLFNARTIKTGNEMFDKRFNLSSGDAQAVLCILNPGCIEQILALADASFGKFAVNLNPDGRLYLAVHSGRGFFDIGKGREMPDQLRRRFACELRWFTDLIDVFRGV</sequence>
<reference evidence="2 3" key="1">
    <citation type="submission" date="2024-03" db="EMBL/GenBank/DDBJ databases">
        <title>Human intestinal bacterial collection.</title>
        <authorList>
            <person name="Pauvert C."/>
            <person name="Hitch T.C.A."/>
            <person name="Clavel T."/>
        </authorList>
    </citation>
    <scope>NUCLEOTIDE SEQUENCE [LARGE SCALE GENOMIC DNA]</scope>
    <source>
        <strain evidence="2 3">CLA-AA-H132</strain>
    </source>
</reference>
<evidence type="ECO:0000313" key="2">
    <source>
        <dbReference type="EMBL" id="MEQ2472534.1"/>
    </source>
</evidence>
<gene>
    <name evidence="2" type="ORF">WMO29_08520</name>
</gene>
<keyword evidence="1" id="KW-0472">Membrane</keyword>
<dbReference type="Pfam" id="PF11335">
    <property type="entry name" value="DUF3137"/>
    <property type="match status" value="1"/>
</dbReference>
<protein>
    <submittedName>
        <fullName evidence="2">DUF3137 domain-containing protein</fullName>
    </submittedName>
</protein>
<feature type="transmembrane region" description="Helical" evidence="1">
    <location>
        <begin position="29"/>
        <end position="61"/>
    </location>
</feature>
<dbReference type="Proteomes" id="UP001438008">
    <property type="component" value="Unassembled WGS sequence"/>
</dbReference>
<keyword evidence="1" id="KW-1133">Transmembrane helix</keyword>
<dbReference type="EMBL" id="JBBMFE010000006">
    <property type="protein sequence ID" value="MEQ2472534.1"/>
    <property type="molecule type" value="Genomic_DNA"/>
</dbReference>
<evidence type="ECO:0000256" key="1">
    <source>
        <dbReference type="SAM" id="Phobius"/>
    </source>
</evidence>
<comment type="caution">
    <text evidence="2">The sequence shown here is derived from an EMBL/GenBank/DDBJ whole genome shotgun (WGS) entry which is preliminary data.</text>
</comment>
<keyword evidence="1" id="KW-0812">Transmembrane</keyword>
<evidence type="ECO:0000313" key="3">
    <source>
        <dbReference type="Proteomes" id="UP001438008"/>
    </source>
</evidence>
<keyword evidence="3" id="KW-1185">Reference proteome</keyword>